<dbReference type="Gene3D" id="1.20.1170.10">
    <property type="match status" value="1"/>
</dbReference>
<keyword evidence="3" id="KW-1185">Reference proteome</keyword>
<name>A0A8H5N1Q4_9HYPO</name>
<sequence>MSMHQGSENPNTGYQSWPNSQKFLDAIEESKTMIQAKIKEVLSELDQTRTAALQAEKERKAYETSFKDLQKQYKGLKEESEQKNKRIKELEQAVKHYEERTFPNERRPWREFYKRR</sequence>
<evidence type="ECO:0000313" key="3">
    <source>
        <dbReference type="Proteomes" id="UP000582016"/>
    </source>
</evidence>
<feature type="coiled-coil region" evidence="1">
    <location>
        <begin position="38"/>
        <end position="100"/>
    </location>
</feature>
<proteinExistence type="predicted"/>
<keyword evidence="1" id="KW-0175">Coiled coil</keyword>
<comment type="caution">
    <text evidence="2">The sequence shown here is derived from an EMBL/GenBank/DDBJ whole genome shotgun (WGS) entry which is preliminary data.</text>
</comment>
<evidence type="ECO:0000256" key="1">
    <source>
        <dbReference type="SAM" id="Coils"/>
    </source>
</evidence>
<dbReference type="EMBL" id="JAAOAQ010000422">
    <property type="protein sequence ID" value="KAF5548335.1"/>
    <property type="molecule type" value="Genomic_DNA"/>
</dbReference>
<organism evidence="2 3">
    <name type="scientific">Fusarium phyllophilum</name>
    <dbReference type="NCBI Taxonomy" id="47803"/>
    <lineage>
        <taxon>Eukaryota</taxon>
        <taxon>Fungi</taxon>
        <taxon>Dikarya</taxon>
        <taxon>Ascomycota</taxon>
        <taxon>Pezizomycotina</taxon>
        <taxon>Sordariomycetes</taxon>
        <taxon>Hypocreomycetidae</taxon>
        <taxon>Hypocreales</taxon>
        <taxon>Nectriaceae</taxon>
        <taxon>Fusarium</taxon>
        <taxon>Fusarium fujikuroi species complex</taxon>
    </lineage>
</organism>
<dbReference type="SUPFAM" id="SSF57997">
    <property type="entry name" value="Tropomyosin"/>
    <property type="match status" value="1"/>
</dbReference>
<dbReference type="AlphaFoldDB" id="A0A8H5N1Q4"/>
<evidence type="ECO:0000313" key="2">
    <source>
        <dbReference type="EMBL" id="KAF5548335.1"/>
    </source>
</evidence>
<protein>
    <submittedName>
        <fullName evidence="2">Uncharacterized protein</fullName>
    </submittedName>
</protein>
<dbReference type="OrthoDB" id="5094079at2759"/>
<accession>A0A8H5N1Q4</accession>
<dbReference type="Proteomes" id="UP000582016">
    <property type="component" value="Unassembled WGS sequence"/>
</dbReference>
<gene>
    <name evidence="2" type="ORF">FPHYL_9950</name>
</gene>
<reference evidence="2 3" key="1">
    <citation type="submission" date="2020-05" db="EMBL/GenBank/DDBJ databases">
        <title>Identification and distribution of gene clusters putatively required for synthesis of sphingolipid metabolism inhibitors in phylogenetically diverse species of the filamentous fungus Fusarium.</title>
        <authorList>
            <person name="Kim H.-S."/>
            <person name="Busman M."/>
            <person name="Brown D.W."/>
            <person name="Divon H."/>
            <person name="Uhlig S."/>
            <person name="Proctor R.H."/>
        </authorList>
    </citation>
    <scope>NUCLEOTIDE SEQUENCE [LARGE SCALE GENOMIC DNA]</scope>
    <source>
        <strain evidence="2 3">NRRL 13617</strain>
    </source>
</reference>